<reference evidence="2 3" key="1">
    <citation type="journal article" date="2009" name="Nature">
        <title>The Sorghum bicolor genome and the diversification of grasses.</title>
        <authorList>
            <person name="Paterson A.H."/>
            <person name="Bowers J.E."/>
            <person name="Bruggmann R."/>
            <person name="Dubchak I."/>
            <person name="Grimwood J."/>
            <person name="Gundlach H."/>
            <person name="Haberer G."/>
            <person name="Hellsten U."/>
            <person name="Mitros T."/>
            <person name="Poliakov A."/>
            <person name="Schmutz J."/>
            <person name="Spannagl M."/>
            <person name="Tang H."/>
            <person name="Wang X."/>
            <person name="Wicker T."/>
            <person name="Bharti A.K."/>
            <person name="Chapman J."/>
            <person name="Feltus F.A."/>
            <person name="Gowik U."/>
            <person name="Grigoriev I.V."/>
            <person name="Lyons E."/>
            <person name="Maher C.A."/>
            <person name="Martis M."/>
            <person name="Narechania A."/>
            <person name="Otillar R.P."/>
            <person name="Penning B.W."/>
            <person name="Salamov A.A."/>
            <person name="Wang Y."/>
            <person name="Zhang L."/>
            <person name="Carpita N.C."/>
            <person name="Freeling M."/>
            <person name="Gingle A.R."/>
            <person name="Hash C.T."/>
            <person name="Keller B."/>
            <person name="Klein P."/>
            <person name="Kresovich S."/>
            <person name="McCann M.C."/>
            <person name="Ming R."/>
            <person name="Peterson D.G."/>
            <person name="Mehboob-ur-Rahman"/>
            <person name="Ware D."/>
            <person name="Westhoff P."/>
            <person name="Mayer K.F."/>
            <person name="Messing J."/>
            <person name="Rokhsar D.S."/>
        </authorList>
    </citation>
    <scope>NUCLEOTIDE SEQUENCE [LARGE SCALE GENOMIC DNA]</scope>
    <source>
        <strain evidence="3">cv. BTx623</strain>
    </source>
</reference>
<evidence type="ECO:0000313" key="2">
    <source>
        <dbReference type="EMBL" id="OQU76493.1"/>
    </source>
</evidence>
<feature type="region of interest" description="Disordered" evidence="1">
    <location>
        <begin position="27"/>
        <end position="202"/>
    </location>
</feature>
<name>A0A1W0VT76_SORBI</name>
<feature type="compositionally biased region" description="Pro residues" evidence="1">
    <location>
        <begin position="87"/>
        <end position="101"/>
    </location>
</feature>
<dbReference type="AlphaFoldDB" id="A0A1W0VT76"/>
<dbReference type="Proteomes" id="UP000000768">
    <property type="component" value="Chromosome 10"/>
</dbReference>
<protein>
    <submittedName>
        <fullName evidence="2">Uncharacterized protein</fullName>
    </submittedName>
</protein>
<keyword evidence="3" id="KW-1185">Reference proteome</keyword>
<dbReference type="STRING" id="4558.A0A1W0VT76"/>
<feature type="compositionally biased region" description="Low complexity" evidence="1">
    <location>
        <begin position="50"/>
        <end position="71"/>
    </location>
</feature>
<proteinExistence type="predicted"/>
<gene>
    <name evidence="2" type="ORF">SORBI_3010G153532</name>
</gene>
<evidence type="ECO:0000256" key="1">
    <source>
        <dbReference type="SAM" id="MobiDB-lite"/>
    </source>
</evidence>
<sequence length="295" mass="31671">MDIIFVRHLLSSVYPTPCAHACASSVLGNKQTPPSPPRSPPPSCERTRLASSPHPQASPASVFRRALASPAEPRPPPSASTAERRPPLSPHPPSAASPRPPSAVRRSRLARQAPSAALASPVKRRPSTRLGGCHPPSAVRREARAPCPARPACQPEPCTADHQRHSSLDTRAPAAPSPRHRALGHRPTAPLPLGLSDRRFSSDQTRRVESLKIRAAGPAALNRRSSHGLQKQSRTAASRSPLFLSWTLAPAFQHPTPSGRSAPELPSFCPCVGFHFFSIKIQSGASSYANVYFLW</sequence>
<dbReference type="Gramene" id="OQU76493">
    <property type="protein sequence ID" value="OQU76493"/>
    <property type="gene ID" value="SORBI_3010G153532"/>
</dbReference>
<feature type="compositionally biased region" description="Pro residues" evidence="1">
    <location>
        <begin position="33"/>
        <end position="43"/>
    </location>
</feature>
<reference evidence="3" key="2">
    <citation type="journal article" date="2018" name="Plant J.">
        <title>The Sorghum bicolor reference genome: improved assembly, gene annotations, a transcriptome atlas, and signatures of genome organization.</title>
        <authorList>
            <person name="McCormick R.F."/>
            <person name="Truong S.K."/>
            <person name="Sreedasyam A."/>
            <person name="Jenkins J."/>
            <person name="Shu S."/>
            <person name="Sims D."/>
            <person name="Kennedy M."/>
            <person name="Amirebrahimi M."/>
            <person name="Weers B.D."/>
            <person name="McKinley B."/>
            <person name="Mattison A."/>
            <person name="Morishige D.T."/>
            <person name="Grimwood J."/>
            <person name="Schmutz J."/>
            <person name="Mullet J.E."/>
        </authorList>
    </citation>
    <scope>NUCLEOTIDE SEQUENCE [LARGE SCALE GENOMIC DNA]</scope>
    <source>
        <strain evidence="3">cv. BTx623</strain>
    </source>
</reference>
<feature type="compositionally biased region" description="Low complexity" evidence="1">
    <location>
        <begin position="145"/>
        <end position="158"/>
    </location>
</feature>
<dbReference type="EMBL" id="CM000769">
    <property type="protein sequence ID" value="OQU76493.1"/>
    <property type="molecule type" value="Genomic_DNA"/>
</dbReference>
<dbReference type="InParanoid" id="A0A1W0VT76"/>
<organism evidence="2 3">
    <name type="scientific">Sorghum bicolor</name>
    <name type="common">Sorghum</name>
    <name type="synonym">Sorghum vulgare</name>
    <dbReference type="NCBI Taxonomy" id="4558"/>
    <lineage>
        <taxon>Eukaryota</taxon>
        <taxon>Viridiplantae</taxon>
        <taxon>Streptophyta</taxon>
        <taxon>Embryophyta</taxon>
        <taxon>Tracheophyta</taxon>
        <taxon>Spermatophyta</taxon>
        <taxon>Magnoliopsida</taxon>
        <taxon>Liliopsida</taxon>
        <taxon>Poales</taxon>
        <taxon>Poaceae</taxon>
        <taxon>PACMAD clade</taxon>
        <taxon>Panicoideae</taxon>
        <taxon>Andropogonodae</taxon>
        <taxon>Andropogoneae</taxon>
        <taxon>Sorghinae</taxon>
        <taxon>Sorghum</taxon>
    </lineage>
</organism>
<feature type="compositionally biased region" description="Basic and acidic residues" evidence="1">
    <location>
        <begin position="159"/>
        <end position="168"/>
    </location>
</feature>
<accession>A0A1W0VT76</accession>
<evidence type="ECO:0000313" key="3">
    <source>
        <dbReference type="Proteomes" id="UP000000768"/>
    </source>
</evidence>